<sequence>MTRLCLYLALGAAAVLALAGAWHQAKQSGRDAARAEQADIIARKLNDATMADDAHARCLADPACRLSNDGFRRD</sequence>
<evidence type="ECO:0000256" key="1">
    <source>
        <dbReference type="SAM" id="SignalP"/>
    </source>
</evidence>
<gene>
    <name evidence="2" type="ORF">CYD53_10547</name>
</gene>
<evidence type="ECO:0008006" key="4">
    <source>
        <dbReference type="Google" id="ProtNLM"/>
    </source>
</evidence>
<feature type="signal peptide" evidence="1">
    <location>
        <begin position="1"/>
        <end position="19"/>
    </location>
</feature>
<keyword evidence="1" id="KW-0732">Signal</keyword>
<organism evidence="2 3">
    <name type="scientific">Bosea psychrotolerans</name>
    <dbReference type="NCBI Taxonomy" id="1871628"/>
    <lineage>
        <taxon>Bacteria</taxon>
        <taxon>Pseudomonadati</taxon>
        <taxon>Pseudomonadota</taxon>
        <taxon>Alphaproteobacteria</taxon>
        <taxon>Hyphomicrobiales</taxon>
        <taxon>Boseaceae</taxon>
        <taxon>Bosea</taxon>
    </lineage>
</organism>
<comment type="caution">
    <text evidence="2">The sequence shown here is derived from an EMBL/GenBank/DDBJ whole genome shotgun (WGS) entry which is preliminary data.</text>
</comment>
<feature type="chain" id="PRO_5015560244" description="Conjugative transfer region protein TrbK" evidence="1">
    <location>
        <begin position="20"/>
        <end position="74"/>
    </location>
</feature>
<dbReference type="EMBL" id="PQFZ01000005">
    <property type="protein sequence ID" value="POR52382.1"/>
    <property type="molecule type" value="Genomic_DNA"/>
</dbReference>
<keyword evidence="3" id="KW-1185">Reference proteome</keyword>
<evidence type="ECO:0000313" key="3">
    <source>
        <dbReference type="Proteomes" id="UP000236919"/>
    </source>
</evidence>
<reference evidence="2 3" key="1">
    <citation type="submission" date="2018-01" db="EMBL/GenBank/DDBJ databases">
        <title>Genomic Encyclopedia of Type Strains, Phase III (KMG-III): the genomes of soil and plant-associated and newly described type strains.</title>
        <authorList>
            <person name="Whitman W."/>
        </authorList>
    </citation>
    <scope>NUCLEOTIDE SEQUENCE [LARGE SCALE GENOMIC DNA]</scope>
    <source>
        <strain evidence="2 3">1131</strain>
    </source>
</reference>
<evidence type="ECO:0000313" key="2">
    <source>
        <dbReference type="EMBL" id="POR52382.1"/>
    </source>
</evidence>
<dbReference type="AlphaFoldDB" id="A0A2S4MCC1"/>
<dbReference type="Proteomes" id="UP000236919">
    <property type="component" value="Unassembled WGS sequence"/>
</dbReference>
<name>A0A2S4MCC1_9HYPH</name>
<proteinExistence type="predicted"/>
<accession>A0A2S4MCC1</accession>
<protein>
    <recommendedName>
        <fullName evidence="4">Conjugative transfer region protein TrbK</fullName>
    </recommendedName>
</protein>